<reference evidence="2 3" key="1">
    <citation type="submission" date="2019-06" db="EMBL/GenBank/DDBJ databases">
        <title>A chromosomal-level reference genome of Carpinus fangiana (Coryloideae, Betulaceae).</title>
        <authorList>
            <person name="Yang X."/>
            <person name="Wang Z."/>
            <person name="Zhang L."/>
            <person name="Hao G."/>
            <person name="Liu J."/>
            <person name="Yang Y."/>
        </authorList>
    </citation>
    <scope>NUCLEOTIDE SEQUENCE [LARGE SCALE GENOMIC DNA]</scope>
    <source>
        <strain evidence="2">Cfa_2016G</strain>
        <tissue evidence="2">Leaf</tissue>
    </source>
</reference>
<dbReference type="OrthoDB" id="1097453at2759"/>
<evidence type="ECO:0000313" key="2">
    <source>
        <dbReference type="EMBL" id="KAD4338044.1"/>
    </source>
</evidence>
<sequence length="167" mass="18404">MADAVLGAVLGEAFSQLFETVKDVVNKARMFEPILTRLQSTLASLVPLVEQIGRLNIEVGHPEEEINSLIEQMKKGTKLVSKCSKISWWNYCMKSQYAGKLCELDEDIGRFFQVDLQAWNARNVLETLVEVKAIIEDDAAEGGGVGACIDCSGRMREDHIGENALSG</sequence>
<dbReference type="PROSITE" id="PS51153">
    <property type="entry name" value="RPW8"/>
    <property type="match status" value="1"/>
</dbReference>
<feature type="domain" description="RPW8" evidence="1">
    <location>
        <begin position="1"/>
        <end position="150"/>
    </location>
</feature>
<protein>
    <recommendedName>
        <fullName evidence="1">RPW8 domain-containing protein</fullName>
    </recommendedName>
</protein>
<accession>A0A5N6N2I9</accession>
<comment type="caution">
    <text evidence="2">The sequence shown here is derived from an EMBL/GenBank/DDBJ whole genome shotgun (WGS) entry which is preliminary data.</text>
</comment>
<dbReference type="InterPro" id="IPR008808">
    <property type="entry name" value="Powdery_mildew-R_dom"/>
</dbReference>
<dbReference type="Proteomes" id="UP000327013">
    <property type="component" value="Unassembled WGS sequence"/>
</dbReference>
<evidence type="ECO:0000259" key="1">
    <source>
        <dbReference type="PROSITE" id="PS51153"/>
    </source>
</evidence>
<proteinExistence type="predicted"/>
<dbReference type="AlphaFoldDB" id="A0A5N6N2I9"/>
<name>A0A5N6N2I9_9ROSI</name>
<dbReference type="EMBL" id="VIBQ01002523">
    <property type="protein sequence ID" value="KAD4338044.1"/>
    <property type="molecule type" value="Genomic_DNA"/>
</dbReference>
<keyword evidence="3" id="KW-1185">Reference proteome</keyword>
<dbReference type="Pfam" id="PF05659">
    <property type="entry name" value="RPW8"/>
    <property type="match status" value="1"/>
</dbReference>
<organism evidence="2 3">
    <name type="scientific">Carpinus fangiana</name>
    <dbReference type="NCBI Taxonomy" id="176857"/>
    <lineage>
        <taxon>Eukaryota</taxon>
        <taxon>Viridiplantae</taxon>
        <taxon>Streptophyta</taxon>
        <taxon>Embryophyta</taxon>
        <taxon>Tracheophyta</taxon>
        <taxon>Spermatophyta</taxon>
        <taxon>Magnoliopsida</taxon>
        <taxon>eudicotyledons</taxon>
        <taxon>Gunneridae</taxon>
        <taxon>Pentapetalae</taxon>
        <taxon>rosids</taxon>
        <taxon>fabids</taxon>
        <taxon>Fagales</taxon>
        <taxon>Betulaceae</taxon>
        <taxon>Carpinus</taxon>
    </lineage>
</organism>
<gene>
    <name evidence="2" type="ORF">FH972_027308</name>
</gene>
<evidence type="ECO:0000313" key="3">
    <source>
        <dbReference type="Proteomes" id="UP000327013"/>
    </source>
</evidence>